<evidence type="ECO:0000313" key="7">
    <source>
        <dbReference type="Proteomes" id="UP000593994"/>
    </source>
</evidence>
<dbReference type="GO" id="GO:0000160">
    <property type="term" value="P:phosphorelay signal transduction system"/>
    <property type="evidence" value="ECO:0007669"/>
    <property type="project" value="InterPro"/>
</dbReference>
<dbReference type="InterPro" id="IPR052020">
    <property type="entry name" value="Cyclic_di-GMP/3'3'-cGAMP_PDE"/>
</dbReference>
<dbReference type="PANTHER" id="PTHR45228:SF4">
    <property type="entry name" value="LIPOPROTEIN"/>
    <property type="match status" value="1"/>
</dbReference>
<evidence type="ECO:0000259" key="3">
    <source>
        <dbReference type="PROSITE" id="PS50110"/>
    </source>
</evidence>
<gene>
    <name evidence="6" type="ORF">HUE88_00770</name>
</gene>
<dbReference type="InterPro" id="IPR000160">
    <property type="entry name" value="GGDEF_dom"/>
</dbReference>
<dbReference type="KEGG" id="sbal:HUE88_00770"/>
<evidence type="ECO:0000256" key="1">
    <source>
        <dbReference type="ARBA" id="ARBA00023136"/>
    </source>
</evidence>
<dbReference type="InterPro" id="IPR011006">
    <property type="entry name" value="CheY-like_superfamily"/>
</dbReference>
<dbReference type="InterPro" id="IPR029787">
    <property type="entry name" value="Nucleotide_cyclase"/>
</dbReference>
<proteinExistence type="predicted"/>
<dbReference type="InterPro" id="IPR037522">
    <property type="entry name" value="HD_GYP_dom"/>
</dbReference>
<sequence>MINARELKDITKNLTLLYVEDEDELRISVESYLSKIFANVVSAANGKEGLDYYKNGQFDIVMTDIQMPIMDGLEMSKQIKEINHDQEIIITSAYGETVYFLESIRIGINGYIIKPIDYMQMNQELYKSTLKLVSFKENADYKLHLEDMVAERTEKILAMEDERTRNFENTILSFVEMIEDRDTYTGGHSQRVASYAKLIAKEMGFSDEDCELLYVAGMMHDIGKIATPDTILLKPGKLNDIEYELIKEHATVGYELLNKIPMYKKHAEIVRHHHERYDGKGYPQGLAGEEIPLLSHILLVADAFDSMTTNRIYKGRKNIEKAVRELNAFSGMQFHPEVVKSAIKVLSQIDIDTLITQLPQTEIEKERFSYFFRDQITDAYNKQYLDFILERNIQKEYVCVNKLYLHNFNQYNQKNSWEEGDVFLNKFVAYLHKNFPLSTVFRVNGDDFVLMNKEHVEIDLEEFKKLDFIQDANVNISAMHFDLRKKSISNKRELEEALLNGEQDD</sequence>
<accession>A0A7S7LVQ9</accession>
<keyword evidence="7" id="KW-1185">Reference proteome</keyword>
<dbReference type="Pfam" id="PF13487">
    <property type="entry name" value="HD_5"/>
    <property type="match status" value="1"/>
</dbReference>
<reference evidence="6 7" key="1">
    <citation type="submission" date="2020-05" db="EMBL/GenBank/DDBJ databases">
        <title>Sulfurimonas marisnigri, sp. nov., and Sulfurimonas baltica, sp. nov., manganese oxide reducing chemolithoautotrophs of the class Epsilonproteobacteria isolated from the pelagic redoxclines of the Black and Baltic Seas and emended description of the genus Sulfurimonas.</title>
        <authorList>
            <person name="Henkel J.V."/>
            <person name="Laudan C."/>
            <person name="Werner J."/>
            <person name="Neu T."/>
            <person name="Plewe S."/>
            <person name="Sproer C."/>
            <person name="Bunk B."/>
            <person name="Schulz-Vogt H.N."/>
        </authorList>
    </citation>
    <scope>NUCLEOTIDE SEQUENCE [LARGE SCALE GENOMIC DNA]</scope>
    <source>
        <strain evidence="6 7">GD2</strain>
    </source>
</reference>
<evidence type="ECO:0000313" key="6">
    <source>
        <dbReference type="EMBL" id="QOY52265.1"/>
    </source>
</evidence>
<dbReference type="InterPro" id="IPR003607">
    <property type="entry name" value="HD/PDEase_dom"/>
</dbReference>
<dbReference type="PROSITE" id="PS51832">
    <property type="entry name" value="HD_GYP"/>
    <property type="match status" value="1"/>
</dbReference>
<dbReference type="EMBL" id="CP054492">
    <property type="protein sequence ID" value="QOY52265.1"/>
    <property type="molecule type" value="Genomic_DNA"/>
</dbReference>
<dbReference type="SMART" id="SM00448">
    <property type="entry name" value="REC"/>
    <property type="match status" value="1"/>
</dbReference>
<dbReference type="Gene3D" id="1.10.3210.10">
    <property type="entry name" value="Hypothetical protein af1432"/>
    <property type="match status" value="1"/>
</dbReference>
<dbReference type="NCBIfam" id="TIGR00277">
    <property type="entry name" value="HDIG"/>
    <property type="match status" value="1"/>
</dbReference>
<dbReference type="InterPro" id="IPR043128">
    <property type="entry name" value="Rev_trsase/Diguanyl_cyclase"/>
</dbReference>
<keyword evidence="2" id="KW-0597">Phosphoprotein</keyword>
<dbReference type="Pfam" id="PF00990">
    <property type="entry name" value="GGDEF"/>
    <property type="match status" value="1"/>
</dbReference>
<dbReference type="SUPFAM" id="SSF52172">
    <property type="entry name" value="CheY-like"/>
    <property type="match status" value="1"/>
</dbReference>
<dbReference type="RefSeq" id="WP_194370139.1">
    <property type="nucleotide sequence ID" value="NZ_CP054492.1"/>
</dbReference>
<dbReference type="SUPFAM" id="SSF109604">
    <property type="entry name" value="HD-domain/PDEase-like"/>
    <property type="match status" value="1"/>
</dbReference>
<dbReference type="InterPro" id="IPR006675">
    <property type="entry name" value="HDIG_dom"/>
</dbReference>
<feature type="modified residue" description="4-aspartylphosphate" evidence="2">
    <location>
        <position position="64"/>
    </location>
</feature>
<feature type="domain" description="HD-GYP" evidence="5">
    <location>
        <begin position="163"/>
        <end position="358"/>
    </location>
</feature>
<dbReference type="PROSITE" id="PS50110">
    <property type="entry name" value="RESPONSE_REGULATORY"/>
    <property type="match status" value="1"/>
</dbReference>
<dbReference type="InterPro" id="IPR001789">
    <property type="entry name" value="Sig_transdc_resp-reg_receiver"/>
</dbReference>
<dbReference type="AlphaFoldDB" id="A0A7S7LVQ9"/>
<dbReference type="CDD" id="cd00077">
    <property type="entry name" value="HDc"/>
    <property type="match status" value="1"/>
</dbReference>
<dbReference type="Gene3D" id="3.40.50.2300">
    <property type="match status" value="1"/>
</dbReference>
<dbReference type="PANTHER" id="PTHR45228">
    <property type="entry name" value="CYCLIC DI-GMP PHOSPHODIESTERASE TM_0186-RELATED"/>
    <property type="match status" value="1"/>
</dbReference>
<evidence type="ECO:0000259" key="5">
    <source>
        <dbReference type="PROSITE" id="PS51832"/>
    </source>
</evidence>
<dbReference type="Proteomes" id="UP000593994">
    <property type="component" value="Chromosome"/>
</dbReference>
<dbReference type="InterPro" id="IPR006674">
    <property type="entry name" value="HD_domain"/>
</dbReference>
<dbReference type="SUPFAM" id="SSF55073">
    <property type="entry name" value="Nucleotide cyclase"/>
    <property type="match status" value="1"/>
</dbReference>
<protein>
    <submittedName>
        <fullName evidence="6">Response regulator</fullName>
    </submittedName>
</protein>
<name>A0A7S7LVQ9_9BACT</name>
<organism evidence="6 7">
    <name type="scientific">Candidatus Sulfurimonas baltica</name>
    <dbReference type="NCBI Taxonomy" id="2740404"/>
    <lineage>
        <taxon>Bacteria</taxon>
        <taxon>Pseudomonadati</taxon>
        <taxon>Campylobacterota</taxon>
        <taxon>Epsilonproteobacteria</taxon>
        <taxon>Campylobacterales</taxon>
        <taxon>Sulfurimonadaceae</taxon>
        <taxon>Sulfurimonas</taxon>
    </lineage>
</organism>
<dbReference type="PROSITE" id="PS51831">
    <property type="entry name" value="HD"/>
    <property type="match status" value="1"/>
</dbReference>
<keyword evidence="1" id="KW-0472">Membrane</keyword>
<dbReference type="Gene3D" id="3.30.70.270">
    <property type="match status" value="1"/>
</dbReference>
<dbReference type="SMART" id="SM00471">
    <property type="entry name" value="HDc"/>
    <property type="match status" value="1"/>
</dbReference>
<dbReference type="Pfam" id="PF00072">
    <property type="entry name" value="Response_reg"/>
    <property type="match status" value="1"/>
</dbReference>
<evidence type="ECO:0000256" key="2">
    <source>
        <dbReference type="PROSITE-ProRule" id="PRU00169"/>
    </source>
</evidence>
<feature type="domain" description="Response regulatory" evidence="3">
    <location>
        <begin position="15"/>
        <end position="129"/>
    </location>
</feature>
<evidence type="ECO:0000259" key="4">
    <source>
        <dbReference type="PROSITE" id="PS51831"/>
    </source>
</evidence>
<feature type="domain" description="HD" evidence="4">
    <location>
        <begin position="185"/>
        <end position="307"/>
    </location>
</feature>